<feature type="non-terminal residue" evidence="1">
    <location>
        <position position="76"/>
    </location>
</feature>
<gene>
    <name evidence="1" type="ORF">DDZ44_09030</name>
</gene>
<sequence length="76" mass="8423">NYKICRDVICPANKDSDEIGMKHVGGNEKAVISPDVFKTVYNTVIEAGMGPGFGDRQVEGRMPLYWYAPILEMQTG</sequence>
<comment type="caution">
    <text evidence="1">The sequence shown here is derived from an EMBL/GenBank/DDBJ whole genome shotgun (WGS) entry which is preliminary data.</text>
</comment>
<dbReference type="Proteomes" id="UP000263273">
    <property type="component" value="Unassembled WGS sequence"/>
</dbReference>
<name>A0A354YXI2_9FIRM</name>
<organism evidence="1 2">
    <name type="scientific">Syntrophomonas wolfei</name>
    <dbReference type="NCBI Taxonomy" id="863"/>
    <lineage>
        <taxon>Bacteria</taxon>
        <taxon>Bacillati</taxon>
        <taxon>Bacillota</taxon>
        <taxon>Clostridia</taxon>
        <taxon>Eubacteriales</taxon>
        <taxon>Syntrophomonadaceae</taxon>
        <taxon>Syntrophomonas</taxon>
    </lineage>
</organism>
<protein>
    <submittedName>
        <fullName evidence="1">Acyl-CoA dehydrogenase</fullName>
    </submittedName>
</protein>
<dbReference type="STRING" id="378794.GCA_001570625_02290"/>
<dbReference type="EMBL" id="DNZF01000198">
    <property type="protein sequence ID" value="HBK54065.1"/>
    <property type="molecule type" value="Genomic_DNA"/>
</dbReference>
<evidence type="ECO:0000313" key="1">
    <source>
        <dbReference type="EMBL" id="HBK54065.1"/>
    </source>
</evidence>
<dbReference type="AlphaFoldDB" id="A0A354YXI2"/>
<reference evidence="1 2" key="1">
    <citation type="journal article" date="2018" name="Nat. Biotechnol.">
        <title>A standardized bacterial taxonomy based on genome phylogeny substantially revises the tree of life.</title>
        <authorList>
            <person name="Parks D.H."/>
            <person name="Chuvochina M."/>
            <person name="Waite D.W."/>
            <person name="Rinke C."/>
            <person name="Skarshewski A."/>
            <person name="Chaumeil P.A."/>
            <person name="Hugenholtz P."/>
        </authorList>
    </citation>
    <scope>NUCLEOTIDE SEQUENCE [LARGE SCALE GENOMIC DNA]</scope>
    <source>
        <strain evidence="1">UBA10948</strain>
    </source>
</reference>
<accession>A0A354YXI2</accession>
<evidence type="ECO:0000313" key="2">
    <source>
        <dbReference type="Proteomes" id="UP000263273"/>
    </source>
</evidence>
<feature type="non-terminal residue" evidence="1">
    <location>
        <position position="1"/>
    </location>
</feature>
<proteinExistence type="predicted"/>